<dbReference type="Proteomes" id="UP000199572">
    <property type="component" value="Unassembled WGS sequence"/>
</dbReference>
<keyword evidence="2" id="KW-1185">Reference proteome</keyword>
<gene>
    <name evidence="1" type="ORF">SAMN04488023_109130</name>
</gene>
<evidence type="ECO:0000313" key="1">
    <source>
        <dbReference type="EMBL" id="SER45904.1"/>
    </source>
</evidence>
<name>A0A1H9PCB4_9SPHI</name>
<accession>A0A1H9PCB4</accession>
<evidence type="ECO:0000313" key="2">
    <source>
        <dbReference type="Proteomes" id="UP000199572"/>
    </source>
</evidence>
<reference evidence="1 2" key="1">
    <citation type="submission" date="2016-10" db="EMBL/GenBank/DDBJ databases">
        <authorList>
            <person name="de Groot N.N."/>
        </authorList>
    </citation>
    <scope>NUCLEOTIDE SEQUENCE [LARGE SCALE GENOMIC DNA]</scope>
    <source>
        <strain evidence="1 2">DSM 18610</strain>
    </source>
</reference>
<proteinExistence type="predicted"/>
<protein>
    <submittedName>
        <fullName evidence="1">Uncharacterized protein</fullName>
    </submittedName>
</protein>
<dbReference type="EMBL" id="FOGG01000009">
    <property type="protein sequence ID" value="SER45904.1"/>
    <property type="molecule type" value="Genomic_DNA"/>
</dbReference>
<sequence>MSKLLNERIKEELNDNALKNKPQCHSLTQNSIIIFSQTVPLPIRRSVYDQRI</sequence>
<dbReference type="AlphaFoldDB" id="A0A1H9PCB4"/>
<organism evidence="1 2">
    <name type="scientific">Pedobacter rhizosphaerae</name>
    <dbReference type="NCBI Taxonomy" id="390241"/>
    <lineage>
        <taxon>Bacteria</taxon>
        <taxon>Pseudomonadati</taxon>
        <taxon>Bacteroidota</taxon>
        <taxon>Sphingobacteriia</taxon>
        <taxon>Sphingobacteriales</taxon>
        <taxon>Sphingobacteriaceae</taxon>
        <taxon>Pedobacter</taxon>
    </lineage>
</organism>